<dbReference type="STRING" id="236814.IX39_20425"/>
<evidence type="ECO:0000256" key="9">
    <source>
        <dbReference type="ARBA" id="ARBA00023237"/>
    </source>
</evidence>
<name>A0A085YYU7_9FLAO</name>
<evidence type="ECO:0000256" key="10">
    <source>
        <dbReference type="PROSITE-ProRule" id="PRU01360"/>
    </source>
</evidence>
<evidence type="ECO:0000256" key="8">
    <source>
        <dbReference type="ARBA" id="ARBA00023170"/>
    </source>
</evidence>
<comment type="subcellular location">
    <subcellularLocation>
        <location evidence="1 10">Cell outer membrane</location>
        <topology evidence="1 10">Multi-pass membrane protein</topology>
    </subcellularLocation>
</comment>
<dbReference type="Pfam" id="PF07715">
    <property type="entry name" value="Plug"/>
    <property type="match status" value="1"/>
</dbReference>
<dbReference type="AlphaFoldDB" id="A0A085YYU7"/>
<protein>
    <submittedName>
        <fullName evidence="14">Membrane protein</fullName>
    </submittedName>
</protein>
<keyword evidence="5" id="KW-0732">Signal</keyword>
<evidence type="ECO:0000256" key="11">
    <source>
        <dbReference type="RuleBase" id="RU003357"/>
    </source>
</evidence>
<comment type="caution">
    <text evidence="14">The sequence shown here is derived from an EMBL/GenBank/DDBJ whole genome shotgun (WGS) entry which is preliminary data.</text>
</comment>
<dbReference type="GO" id="GO:0009279">
    <property type="term" value="C:cell outer membrane"/>
    <property type="evidence" value="ECO:0007669"/>
    <property type="project" value="UniProtKB-SubCell"/>
</dbReference>
<evidence type="ECO:0000256" key="5">
    <source>
        <dbReference type="ARBA" id="ARBA00022729"/>
    </source>
</evidence>
<dbReference type="eggNOG" id="COG4771">
    <property type="taxonomic scope" value="Bacteria"/>
</dbReference>
<dbReference type="InterPro" id="IPR012910">
    <property type="entry name" value="Plug_dom"/>
</dbReference>
<dbReference type="PROSITE" id="PS52016">
    <property type="entry name" value="TONB_DEPENDENT_REC_3"/>
    <property type="match status" value="1"/>
</dbReference>
<evidence type="ECO:0000313" key="14">
    <source>
        <dbReference type="EMBL" id="KFE97360.1"/>
    </source>
</evidence>
<dbReference type="PANTHER" id="PTHR30069">
    <property type="entry name" value="TONB-DEPENDENT OUTER MEMBRANE RECEPTOR"/>
    <property type="match status" value="1"/>
</dbReference>
<keyword evidence="7 10" id="KW-0472">Membrane</keyword>
<evidence type="ECO:0000256" key="1">
    <source>
        <dbReference type="ARBA" id="ARBA00004571"/>
    </source>
</evidence>
<dbReference type="GO" id="GO:0044718">
    <property type="term" value="P:siderophore transmembrane transport"/>
    <property type="evidence" value="ECO:0007669"/>
    <property type="project" value="TreeGrafter"/>
</dbReference>
<dbReference type="NCBIfam" id="TIGR04056">
    <property type="entry name" value="OMP_RagA_SusC"/>
    <property type="match status" value="1"/>
</dbReference>
<dbReference type="Pfam" id="PF00593">
    <property type="entry name" value="TonB_dep_Rec_b-barrel"/>
    <property type="match status" value="1"/>
</dbReference>
<dbReference type="Gene3D" id="2.170.130.10">
    <property type="entry name" value="TonB-dependent receptor, plug domain"/>
    <property type="match status" value="1"/>
</dbReference>
<proteinExistence type="inferred from homology"/>
<dbReference type="InterPro" id="IPR000531">
    <property type="entry name" value="Beta-barrel_TonB"/>
</dbReference>
<keyword evidence="4 10" id="KW-0812">Transmembrane</keyword>
<dbReference type="InterPro" id="IPR036942">
    <property type="entry name" value="Beta-barrel_TonB_sf"/>
</dbReference>
<evidence type="ECO:0000313" key="15">
    <source>
        <dbReference type="Proteomes" id="UP000028713"/>
    </source>
</evidence>
<evidence type="ECO:0000256" key="7">
    <source>
        <dbReference type="ARBA" id="ARBA00023136"/>
    </source>
</evidence>
<accession>A0A085YYU7</accession>
<evidence type="ECO:0000256" key="4">
    <source>
        <dbReference type="ARBA" id="ARBA00022692"/>
    </source>
</evidence>
<keyword evidence="9 10" id="KW-0998">Cell outer membrane</keyword>
<dbReference type="InterPro" id="IPR037066">
    <property type="entry name" value="Plug_dom_sf"/>
</dbReference>
<dbReference type="InterPro" id="IPR023997">
    <property type="entry name" value="TonB-dep_OMP_SusC/RagA_CS"/>
</dbReference>
<evidence type="ECO:0000259" key="13">
    <source>
        <dbReference type="Pfam" id="PF07715"/>
    </source>
</evidence>
<dbReference type="SUPFAM" id="SSF56935">
    <property type="entry name" value="Porins"/>
    <property type="match status" value="1"/>
</dbReference>
<keyword evidence="3 10" id="KW-1134">Transmembrane beta strand</keyword>
<dbReference type="PANTHER" id="PTHR30069:SF29">
    <property type="entry name" value="HEMOGLOBIN AND HEMOGLOBIN-HAPTOGLOBIN-BINDING PROTEIN 1-RELATED"/>
    <property type="match status" value="1"/>
</dbReference>
<evidence type="ECO:0000259" key="12">
    <source>
        <dbReference type="Pfam" id="PF00593"/>
    </source>
</evidence>
<dbReference type="InterPro" id="IPR039426">
    <property type="entry name" value="TonB-dep_rcpt-like"/>
</dbReference>
<keyword evidence="2 10" id="KW-0813">Transport</keyword>
<evidence type="ECO:0000256" key="2">
    <source>
        <dbReference type="ARBA" id="ARBA00022448"/>
    </source>
</evidence>
<comment type="similarity">
    <text evidence="10 11">Belongs to the TonB-dependent receptor family.</text>
</comment>
<evidence type="ECO:0000256" key="6">
    <source>
        <dbReference type="ARBA" id="ARBA00023077"/>
    </source>
</evidence>
<dbReference type="NCBIfam" id="TIGR04057">
    <property type="entry name" value="SusC_RagA_signa"/>
    <property type="match status" value="1"/>
</dbReference>
<keyword evidence="8" id="KW-0675">Receptor</keyword>
<organism evidence="14 15">
    <name type="scientific">Chryseobacterium formosense</name>
    <dbReference type="NCBI Taxonomy" id="236814"/>
    <lineage>
        <taxon>Bacteria</taxon>
        <taxon>Pseudomonadati</taxon>
        <taxon>Bacteroidota</taxon>
        <taxon>Flavobacteriia</taxon>
        <taxon>Flavobacteriales</taxon>
        <taxon>Weeksellaceae</taxon>
        <taxon>Chryseobacterium group</taxon>
        <taxon>Chryseobacterium</taxon>
    </lineage>
</organism>
<keyword evidence="6 11" id="KW-0798">TonB box</keyword>
<reference evidence="14 15" key="1">
    <citation type="submission" date="2014-07" db="EMBL/GenBank/DDBJ databases">
        <title>Genome of Chryseobacterium formosense LMG 24722.</title>
        <authorList>
            <person name="Pipes S.E."/>
            <person name="Stropko S.J."/>
            <person name="Newman J.D."/>
        </authorList>
    </citation>
    <scope>NUCLEOTIDE SEQUENCE [LARGE SCALE GENOMIC DNA]</scope>
    <source>
        <strain evidence="14 15">LMG 24722</strain>
    </source>
</reference>
<feature type="domain" description="TonB-dependent receptor plug" evidence="13">
    <location>
        <begin position="3"/>
        <end position="88"/>
    </location>
</feature>
<dbReference type="EMBL" id="JPRP01000006">
    <property type="protein sequence ID" value="KFE97360.1"/>
    <property type="molecule type" value="Genomic_DNA"/>
</dbReference>
<dbReference type="GO" id="GO:0015344">
    <property type="term" value="F:siderophore uptake transmembrane transporter activity"/>
    <property type="evidence" value="ECO:0007669"/>
    <property type="project" value="TreeGrafter"/>
</dbReference>
<keyword evidence="15" id="KW-1185">Reference proteome</keyword>
<dbReference type="InterPro" id="IPR023996">
    <property type="entry name" value="TonB-dep_OMP_SusC/RagA"/>
</dbReference>
<gene>
    <name evidence="14" type="ORF">IX39_20425</name>
</gene>
<dbReference type="Gene3D" id="2.40.170.20">
    <property type="entry name" value="TonB-dependent receptor, beta-barrel domain"/>
    <property type="match status" value="1"/>
</dbReference>
<feature type="domain" description="TonB-dependent receptor-like beta-barrel" evidence="12">
    <location>
        <begin position="251"/>
        <end position="834"/>
    </location>
</feature>
<dbReference type="Proteomes" id="UP000028713">
    <property type="component" value="Unassembled WGS sequence"/>
</dbReference>
<evidence type="ECO:0000256" key="3">
    <source>
        <dbReference type="ARBA" id="ARBA00022452"/>
    </source>
</evidence>
<sequence length="880" mass="97747">MVSAGNALQGLAPGVTVTTQTGAPGGDAGNIRIRGINSFGGSDSNPLVIIDGVAGNINDVDANMIESISVLKDAASSAIYGSRAASGVILVTTKRAKGDQLSAQYRMYSGWQMATAIPKVTDGLTYMKVFNDASMNDNGTKIYSDDAINAFTQAYNKDPNNYDWQKAILQGSGFLQDHYLSLSAKSGIISVAPSFGYLQQDGIIKNTDFSRFTFRNNMDITPNDQWNIRMDLSFVNKDRKQIADEGTIWNYLGRMPTNIPIYYGNNYSDGWVKINPVGFIENGGNRKQNNVELIGNLNVSYKPAEWLTLKGLVAPRYLTTNIHLFRKSVPTYYEDGTEAGAANTFTELTESARRQFYGTYQFQANAKKDFSKHSFELLAGASRETYNEKILSGYRRDFLYDNYEVLDAGADNETKDNAGAEYEWLLVSAFGRLNYNYNQKYLFEANVRYDGTSRFIGKNRWAFFPSFSAGWVVSRENFFEGLRGTVSQLKFRGSWGKLGNQNISSSYYPFSEPLSLGGTSMNGVVYQTIQQLIMSNPNLKWEETTMSGVGVDLSLWRKLDVSFDIYDKKTDGILLRLNTSQLTGLEAPVQNAATVSNKGWEIGAQYNEKWGDFKMNIGFNLSDVKNEIIDMKGQSSGTILRQQVGSSVNSIYGFIADGLYQNQAEIDSGPTQFGTLKPGDIRYKDIAGAFDANGNPIGDGKITDADRTIIGSTVPRYTYGFNMGFSWKGFRLSGLIQGVGKADGYLDSHYVIPAVNSSAVKPWQLDYWTPENTDAQFPRVSLTSTNNTQNSTMWMRSAAYMRLKNVQIGYELPKSFIENTFLQSMYIYLNGQNLLTFTKFYEGYDPEINYNAASSDGVALGGGNYYPQVKTISFGIDVKF</sequence>